<gene>
    <name evidence="9" type="ORF">QO033_23580</name>
</gene>
<dbReference type="SUPFAM" id="SSF52540">
    <property type="entry name" value="P-loop containing nucleoside triphosphate hydrolases"/>
    <property type="match status" value="1"/>
</dbReference>
<keyword evidence="10" id="KW-1185">Reference proteome</keyword>
<evidence type="ECO:0000256" key="7">
    <source>
        <dbReference type="ARBA" id="ARBA00023136"/>
    </source>
</evidence>
<evidence type="ECO:0000256" key="1">
    <source>
        <dbReference type="ARBA" id="ARBA00004417"/>
    </source>
</evidence>
<keyword evidence="6 9" id="KW-0067">ATP-binding</keyword>
<evidence type="ECO:0000313" key="10">
    <source>
        <dbReference type="Proteomes" id="UP001243757"/>
    </source>
</evidence>
<evidence type="ECO:0000256" key="2">
    <source>
        <dbReference type="ARBA" id="ARBA00005417"/>
    </source>
</evidence>
<dbReference type="Gene3D" id="3.40.50.300">
    <property type="entry name" value="P-loop containing nucleotide triphosphate hydrolases"/>
    <property type="match status" value="1"/>
</dbReference>
<dbReference type="GO" id="GO:0005524">
    <property type="term" value="F:ATP binding"/>
    <property type="evidence" value="ECO:0007669"/>
    <property type="project" value="UniProtKB-KW"/>
</dbReference>
<proteinExistence type="inferred from homology"/>
<accession>A0ABT7F8I5</accession>
<comment type="subcellular location">
    <subcellularLocation>
        <location evidence="1">Cell inner membrane</location>
        <topology evidence="1">Peripheral membrane protein</topology>
    </subcellularLocation>
</comment>
<keyword evidence="7" id="KW-0472">Membrane</keyword>
<dbReference type="CDD" id="cd03257">
    <property type="entry name" value="ABC_NikE_OppD_transporters"/>
    <property type="match status" value="1"/>
</dbReference>
<evidence type="ECO:0000256" key="5">
    <source>
        <dbReference type="ARBA" id="ARBA00022741"/>
    </source>
</evidence>
<dbReference type="InterPro" id="IPR027417">
    <property type="entry name" value="P-loop_NTPase"/>
</dbReference>
<evidence type="ECO:0000259" key="8">
    <source>
        <dbReference type="PROSITE" id="PS50893"/>
    </source>
</evidence>
<dbReference type="PANTHER" id="PTHR43297">
    <property type="entry name" value="OLIGOPEPTIDE TRANSPORT ATP-BINDING PROTEIN APPD"/>
    <property type="match status" value="1"/>
</dbReference>
<dbReference type="Pfam" id="PF08352">
    <property type="entry name" value="oligo_HPY"/>
    <property type="match status" value="1"/>
</dbReference>
<keyword evidence="3" id="KW-0813">Transport</keyword>
<reference evidence="9 10" key="1">
    <citation type="submission" date="2023-05" db="EMBL/GenBank/DDBJ databases">
        <title>Pseudodonghicola sp. nov.</title>
        <authorList>
            <person name="Huang J."/>
        </authorList>
    </citation>
    <scope>NUCLEOTIDE SEQUENCE [LARGE SCALE GENOMIC DNA]</scope>
    <source>
        <strain evidence="9 10">IC7</strain>
    </source>
</reference>
<dbReference type="PROSITE" id="PS50893">
    <property type="entry name" value="ABC_TRANSPORTER_2"/>
    <property type="match status" value="1"/>
</dbReference>
<dbReference type="InterPro" id="IPR003439">
    <property type="entry name" value="ABC_transporter-like_ATP-bd"/>
</dbReference>
<keyword evidence="4" id="KW-1003">Cell membrane</keyword>
<dbReference type="SMART" id="SM00382">
    <property type="entry name" value="AAA"/>
    <property type="match status" value="1"/>
</dbReference>
<evidence type="ECO:0000256" key="3">
    <source>
        <dbReference type="ARBA" id="ARBA00022448"/>
    </source>
</evidence>
<evidence type="ECO:0000256" key="4">
    <source>
        <dbReference type="ARBA" id="ARBA00022475"/>
    </source>
</evidence>
<feature type="domain" description="ABC transporter" evidence="8">
    <location>
        <begin position="5"/>
        <end position="256"/>
    </location>
</feature>
<dbReference type="RefSeq" id="WP_284483231.1">
    <property type="nucleotide sequence ID" value="NZ_JASNJD010000029.1"/>
</dbReference>
<dbReference type="InterPro" id="IPR003593">
    <property type="entry name" value="AAA+_ATPase"/>
</dbReference>
<dbReference type="PROSITE" id="PS00211">
    <property type="entry name" value="ABC_TRANSPORTER_1"/>
    <property type="match status" value="1"/>
</dbReference>
<dbReference type="InterPro" id="IPR017871">
    <property type="entry name" value="ABC_transporter-like_CS"/>
</dbReference>
<dbReference type="InterPro" id="IPR013563">
    <property type="entry name" value="Oligopep_ABC_C"/>
</dbReference>
<sequence>MSALLEIEDLRVTFRTRYGEVTALDSVSLQVNAGETLGIVGESGCGKSITALSVMGLIPSPPGKIAGGSIRLNGEELIGVSPARMRALRGSDVAMIFQEPMTSLNPVFTVGDQIAEAIMLHQKVSPDQAFRDAVALLDRVGIPSPDRRARDYPHQLSGGMRQRVMIAMAVSCRPKVLIADEPTTALDVTVQAQIFDLLNEIQRDFGAAIMLITHDMGAISEMADRVAVMYAGRVIETATADDVLDLPQHPYARGLIDCIPTLGRADHALKEIPGVVPPLHLLGKGCAFADRCAYKFDRCDAEKPLLTDHGRHPVACHGAEEGRI</sequence>
<dbReference type="NCBIfam" id="TIGR01727">
    <property type="entry name" value="oligo_HPY"/>
    <property type="match status" value="1"/>
</dbReference>
<dbReference type="Proteomes" id="UP001243757">
    <property type="component" value="Unassembled WGS sequence"/>
</dbReference>
<dbReference type="InterPro" id="IPR050388">
    <property type="entry name" value="ABC_Ni/Peptide_Import"/>
</dbReference>
<keyword evidence="5" id="KW-0547">Nucleotide-binding</keyword>
<comment type="similarity">
    <text evidence="2">Belongs to the ABC transporter superfamily.</text>
</comment>
<dbReference type="PANTHER" id="PTHR43297:SF2">
    <property type="entry name" value="DIPEPTIDE TRANSPORT ATP-BINDING PROTEIN DPPD"/>
    <property type="match status" value="1"/>
</dbReference>
<comment type="caution">
    <text evidence="9">The sequence shown here is derived from an EMBL/GenBank/DDBJ whole genome shotgun (WGS) entry which is preliminary data.</text>
</comment>
<evidence type="ECO:0000256" key="6">
    <source>
        <dbReference type="ARBA" id="ARBA00022840"/>
    </source>
</evidence>
<dbReference type="Pfam" id="PF00005">
    <property type="entry name" value="ABC_tran"/>
    <property type="match status" value="1"/>
</dbReference>
<protein>
    <submittedName>
        <fullName evidence="9">ABC transporter ATP-binding protein</fullName>
    </submittedName>
</protein>
<organism evidence="9 10">
    <name type="scientific">Pseudodonghicola flavimaris</name>
    <dbReference type="NCBI Taxonomy" id="3050036"/>
    <lineage>
        <taxon>Bacteria</taxon>
        <taxon>Pseudomonadati</taxon>
        <taxon>Pseudomonadota</taxon>
        <taxon>Alphaproteobacteria</taxon>
        <taxon>Rhodobacterales</taxon>
        <taxon>Paracoccaceae</taxon>
        <taxon>Pseudodonghicola</taxon>
    </lineage>
</organism>
<evidence type="ECO:0000313" key="9">
    <source>
        <dbReference type="EMBL" id="MDK3020669.1"/>
    </source>
</evidence>
<name>A0ABT7F8I5_9RHOB</name>
<dbReference type="EMBL" id="JASNJD010000029">
    <property type="protein sequence ID" value="MDK3020669.1"/>
    <property type="molecule type" value="Genomic_DNA"/>
</dbReference>